<protein>
    <submittedName>
        <fullName evidence="1">Uncharacterized protein</fullName>
    </submittedName>
</protein>
<name>A0AAV9UQX6_9PEZI</name>
<comment type="caution">
    <text evidence="1">The sequence shown here is derived from an EMBL/GenBank/DDBJ whole genome shotgun (WGS) entry which is preliminary data.</text>
</comment>
<gene>
    <name evidence="1" type="ORF">TWF730_010487</name>
</gene>
<dbReference type="EMBL" id="JAVHNS010000008">
    <property type="protein sequence ID" value="KAK6346155.1"/>
    <property type="molecule type" value="Genomic_DNA"/>
</dbReference>
<evidence type="ECO:0000313" key="1">
    <source>
        <dbReference type="EMBL" id="KAK6346155.1"/>
    </source>
</evidence>
<organism evidence="1 2">
    <name type="scientific">Orbilia blumenaviensis</name>
    <dbReference type="NCBI Taxonomy" id="1796055"/>
    <lineage>
        <taxon>Eukaryota</taxon>
        <taxon>Fungi</taxon>
        <taxon>Dikarya</taxon>
        <taxon>Ascomycota</taxon>
        <taxon>Pezizomycotina</taxon>
        <taxon>Orbiliomycetes</taxon>
        <taxon>Orbiliales</taxon>
        <taxon>Orbiliaceae</taxon>
        <taxon>Orbilia</taxon>
    </lineage>
</organism>
<proteinExistence type="predicted"/>
<evidence type="ECO:0000313" key="2">
    <source>
        <dbReference type="Proteomes" id="UP001373714"/>
    </source>
</evidence>
<sequence>MSASEKTVKGVRVNCEGDHSKCHRPKYEPIQVPLTDPIFKGHDTSDIAQRIGIPLFTRKYPPNPIWEGQGSSASSTEAAFLHLSCDPDQESDLDGTGAYGFGWAPAKWQNSPGSILVVRQDKKPIEPSHVEALCKYCFEHAGPLLSHSQGEYFPDEPLSKEAALSMICRPTFSIFWYQRFVKEKYREGGSCAQLRDLYGD</sequence>
<accession>A0AAV9UQX6</accession>
<reference evidence="1 2" key="1">
    <citation type="submission" date="2019-10" db="EMBL/GenBank/DDBJ databases">
        <authorList>
            <person name="Palmer J.M."/>
        </authorList>
    </citation>
    <scope>NUCLEOTIDE SEQUENCE [LARGE SCALE GENOMIC DNA]</scope>
    <source>
        <strain evidence="1 2">TWF730</strain>
    </source>
</reference>
<dbReference type="AlphaFoldDB" id="A0AAV9UQX6"/>
<dbReference type="Proteomes" id="UP001373714">
    <property type="component" value="Unassembled WGS sequence"/>
</dbReference>
<keyword evidence="2" id="KW-1185">Reference proteome</keyword>